<dbReference type="Gene3D" id="3.20.20.80">
    <property type="entry name" value="Glycosidases"/>
    <property type="match status" value="2"/>
</dbReference>
<evidence type="ECO:0000313" key="11">
    <source>
        <dbReference type="EMBL" id="PCK32723.1"/>
    </source>
</evidence>
<reference evidence="12" key="1">
    <citation type="journal article" date="2019" name="Genome Announc.">
        <title>Draft Genome Sequence of Pseudoalteromonas piscicida Strain 36Y ROTHPW, an Hypersaline Seawater Isolate from the South Coast of Sonora, Mexico.</title>
        <authorList>
            <person name="Sanchez-Diaz R."/>
            <person name="Molina-Garza Z.J."/>
            <person name="Cruz-Suarez L.E."/>
            <person name="Selvin J."/>
            <person name="Kiran G.S."/>
            <person name="Ibarra-Gamez J.C."/>
            <person name="Gomez-Gil B."/>
            <person name="Galaviz-Silva L."/>
        </authorList>
    </citation>
    <scope>NUCLEOTIDE SEQUENCE [LARGE SCALE GENOMIC DNA]</scope>
    <source>
        <strain evidence="12">36Y_RITHPW</strain>
    </source>
</reference>
<dbReference type="EMBL" id="NKHF01000025">
    <property type="protein sequence ID" value="PCK32723.1"/>
    <property type="molecule type" value="Genomic_DNA"/>
</dbReference>
<dbReference type="PANTHER" id="PTHR32438">
    <property type="entry name" value="4-ALPHA-GLUCANOTRANSFERASE DPE1, CHLOROPLASTIC/AMYLOPLASTIC"/>
    <property type="match status" value="1"/>
</dbReference>
<comment type="catalytic activity">
    <reaction evidence="1 10">
        <text>Transfers a segment of a (1-&gt;4)-alpha-D-glucan to a new position in an acceptor, which may be glucose or a (1-&gt;4)-alpha-D-glucan.</text>
        <dbReference type="EC" id="2.4.1.25"/>
    </reaction>
</comment>
<dbReference type="Proteomes" id="UP000228621">
    <property type="component" value="Unassembled WGS sequence"/>
</dbReference>
<accession>A0A2A5JTD3</accession>
<sequence>MDNIAQLLYLYGIGYEYHKYTGDHVVFDHKTRLQALTACGINVDDPNEVARLNFELDIAKWLTPFEAITLVEQDAPSLLLRVKDGQKIQTLSVNIPTLDYRCNCDVNNMTIVGDYIYQNQRYVQLAVPISPIEVGYHCAQVALNGEQFDTELWVTPAHCFDPIECNNKLLGLSIQLYSLKPSSNKPSADFFELRELVEVSAAEGIDYILLNPLHLLFLDEPEKASPYSPNDRRLLHPFYISIELLCEQFELDSALFFAHFSANTNTEGRCYLNMSHCLTSKVNALKVAWRILNEGKGSWREAFEQFCCNKQQELALFEGDEFSQFLQWIAFEQLTQCQTTALRLGMAIGLINDLAVGCADGSSEYQNNRDLYAEYARVGAPPDPWAEHGQNWGLPALDPVKLKAQQFRFFKQLIQANITGVGGLRIDHVMGLRRLWWCLINDQQQTGCYVYYPFEHLLAILKIESVLHNVMIIGEDLGVVPVEMKSAMSQSHIYSNILFYFEKDYHGQFLAPADYKCHALLMVANHDVPPFFGWWQHDDLQLKYEYQLLNKEQLDKAHKERTVERDKLCHWLAQHGSVSVTRECDAQAVYGALIDVLANAPAKMLTLQFDDLDQQRLPVNIPGTDKEYPNWRRQLNHTSQEIIAQSRQLIRDAVTSRNL</sequence>
<dbReference type="NCBIfam" id="TIGR00217">
    <property type="entry name" value="malQ"/>
    <property type="match status" value="1"/>
</dbReference>
<evidence type="ECO:0000256" key="4">
    <source>
        <dbReference type="ARBA" id="ARBA00020295"/>
    </source>
</evidence>
<dbReference type="InterPro" id="IPR003385">
    <property type="entry name" value="Glyco_hydro_77"/>
</dbReference>
<evidence type="ECO:0000256" key="3">
    <source>
        <dbReference type="ARBA" id="ARBA00012560"/>
    </source>
</evidence>
<keyword evidence="6 10" id="KW-0808">Transferase</keyword>
<keyword evidence="7 10" id="KW-0119">Carbohydrate metabolism</keyword>
<evidence type="ECO:0000256" key="7">
    <source>
        <dbReference type="ARBA" id="ARBA00023277"/>
    </source>
</evidence>
<dbReference type="SUPFAM" id="SSF51445">
    <property type="entry name" value="(Trans)glycosidases"/>
    <property type="match status" value="1"/>
</dbReference>
<evidence type="ECO:0000256" key="10">
    <source>
        <dbReference type="RuleBase" id="RU361207"/>
    </source>
</evidence>
<dbReference type="GO" id="GO:0004134">
    <property type="term" value="F:4-alpha-glucanotransferase activity"/>
    <property type="evidence" value="ECO:0007669"/>
    <property type="project" value="UniProtKB-EC"/>
</dbReference>
<keyword evidence="12" id="KW-1185">Reference proteome</keyword>
<evidence type="ECO:0000256" key="1">
    <source>
        <dbReference type="ARBA" id="ARBA00000439"/>
    </source>
</evidence>
<evidence type="ECO:0000256" key="6">
    <source>
        <dbReference type="ARBA" id="ARBA00022679"/>
    </source>
</evidence>
<comment type="caution">
    <text evidence="11">The sequence shown here is derived from an EMBL/GenBank/DDBJ whole genome shotgun (WGS) entry which is preliminary data.</text>
</comment>
<name>A0A2A5JTD3_PSEO7</name>
<evidence type="ECO:0000256" key="9">
    <source>
        <dbReference type="ARBA" id="ARBA00031501"/>
    </source>
</evidence>
<keyword evidence="5 10" id="KW-0328">Glycosyltransferase</keyword>
<protein>
    <recommendedName>
        <fullName evidence="4 10">4-alpha-glucanotransferase</fullName>
        <ecNumber evidence="3 10">2.4.1.25</ecNumber>
    </recommendedName>
    <alternativeName>
        <fullName evidence="8 10">Amylomaltase</fullName>
    </alternativeName>
    <alternativeName>
        <fullName evidence="9 10">Disproportionating enzyme</fullName>
    </alternativeName>
</protein>
<dbReference type="Pfam" id="PF02446">
    <property type="entry name" value="Glyco_hydro_77"/>
    <property type="match status" value="2"/>
</dbReference>
<dbReference type="AlphaFoldDB" id="A0A2A5JTD3"/>
<gene>
    <name evidence="11" type="primary">malQ</name>
    <name evidence="11" type="ORF">CEX98_05755</name>
</gene>
<comment type="similarity">
    <text evidence="2 10">Belongs to the disproportionating enzyme family.</text>
</comment>
<dbReference type="RefSeq" id="WP_099641161.1">
    <property type="nucleotide sequence ID" value="NZ_NKHF01000025.1"/>
</dbReference>
<evidence type="ECO:0000256" key="5">
    <source>
        <dbReference type="ARBA" id="ARBA00022676"/>
    </source>
</evidence>
<dbReference type="InterPro" id="IPR017853">
    <property type="entry name" value="GH"/>
</dbReference>
<evidence type="ECO:0000313" key="12">
    <source>
        <dbReference type="Proteomes" id="UP000228621"/>
    </source>
</evidence>
<dbReference type="GO" id="GO:0005975">
    <property type="term" value="P:carbohydrate metabolic process"/>
    <property type="evidence" value="ECO:0007669"/>
    <property type="project" value="InterPro"/>
</dbReference>
<dbReference type="EC" id="2.4.1.25" evidence="3 10"/>
<proteinExistence type="inferred from homology"/>
<evidence type="ECO:0000256" key="8">
    <source>
        <dbReference type="ARBA" id="ARBA00031423"/>
    </source>
</evidence>
<organism evidence="11 12">
    <name type="scientific">Pseudoalteromonas piscicida</name>
    <dbReference type="NCBI Taxonomy" id="43662"/>
    <lineage>
        <taxon>Bacteria</taxon>
        <taxon>Pseudomonadati</taxon>
        <taxon>Pseudomonadota</taxon>
        <taxon>Gammaproteobacteria</taxon>
        <taxon>Alteromonadales</taxon>
        <taxon>Pseudoalteromonadaceae</taxon>
        <taxon>Pseudoalteromonas</taxon>
    </lineage>
</organism>
<evidence type="ECO:0000256" key="2">
    <source>
        <dbReference type="ARBA" id="ARBA00005684"/>
    </source>
</evidence>
<dbReference type="OrthoDB" id="9763489at2"/>
<dbReference type="PANTHER" id="PTHR32438:SF5">
    <property type="entry name" value="4-ALPHA-GLUCANOTRANSFERASE DPE1, CHLOROPLASTIC_AMYLOPLASTIC"/>
    <property type="match status" value="1"/>
</dbReference>